<organism evidence="1 2">
    <name type="scientific">Dunaliella salina</name>
    <name type="common">Green alga</name>
    <name type="synonym">Protococcus salinus</name>
    <dbReference type="NCBI Taxonomy" id="3046"/>
    <lineage>
        <taxon>Eukaryota</taxon>
        <taxon>Viridiplantae</taxon>
        <taxon>Chlorophyta</taxon>
        <taxon>core chlorophytes</taxon>
        <taxon>Chlorophyceae</taxon>
        <taxon>CS clade</taxon>
        <taxon>Chlamydomonadales</taxon>
        <taxon>Dunaliellaceae</taxon>
        <taxon>Dunaliella</taxon>
    </lineage>
</organism>
<protein>
    <recommendedName>
        <fullName evidence="3">Encoded protein</fullName>
    </recommendedName>
</protein>
<gene>
    <name evidence="1" type="ORF">DUNSADRAFT_16383</name>
</gene>
<evidence type="ECO:0008006" key="3">
    <source>
        <dbReference type="Google" id="ProtNLM"/>
    </source>
</evidence>
<reference evidence="1" key="1">
    <citation type="submission" date="2017-08" db="EMBL/GenBank/DDBJ databases">
        <authorList>
            <person name="Polle J.E."/>
            <person name="Barry K."/>
            <person name="Cushman J."/>
            <person name="Schmutz J."/>
            <person name="Tran D."/>
            <person name="Hathwaick L.T."/>
            <person name="Yim W.C."/>
            <person name="Jenkins J."/>
            <person name="Mckie-Krisberg Z.M."/>
            <person name="Prochnik S."/>
            <person name="Lindquist E."/>
            <person name="Dockter R.B."/>
            <person name="Adam C."/>
            <person name="Molina H."/>
            <person name="Bunkerborg J."/>
            <person name="Jin E."/>
            <person name="Buchheim M."/>
            <person name="Magnuson J."/>
        </authorList>
    </citation>
    <scope>NUCLEOTIDE SEQUENCE</scope>
    <source>
        <strain evidence="1">CCAP 19/18</strain>
    </source>
</reference>
<evidence type="ECO:0000313" key="2">
    <source>
        <dbReference type="Proteomes" id="UP000815325"/>
    </source>
</evidence>
<name>A0ABQ7G3N4_DUNSA</name>
<keyword evidence="2" id="KW-1185">Reference proteome</keyword>
<comment type="caution">
    <text evidence="1">The sequence shown here is derived from an EMBL/GenBank/DDBJ whole genome shotgun (WGS) entry which is preliminary data.</text>
</comment>
<proteinExistence type="predicted"/>
<dbReference type="EMBL" id="MU070188">
    <property type="protein sequence ID" value="KAF5829225.1"/>
    <property type="molecule type" value="Genomic_DNA"/>
</dbReference>
<dbReference type="Proteomes" id="UP000815325">
    <property type="component" value="Unassembled WGS sequence"/>
</dbReference>
<accession>A0ABQ7G3N4</accession>
<sequence>MERRQRRQIKTPKRFEDAEVYWDLSLREPEQTRSVYRLLKRKDIRPGLRNKEVQDHNLCVQAKSFAAAFCPRQLSSPVVPHHEF</sequence>
<evidence type="ECO:0000313" key="1">
    <source>
        <dbReference type="EMBL" id="KAF5829225.1"/>
    </source>
</evidence>